<dbReference type="InterPro" id="IPR012338">
    <property type="entry name" value="Beta-lactam/transpept-like"/>
</dbReference>
<evidence type="ECO:0000256" key="2">
    <source>
        <dbReference type="ARBA" id="ARBA00023136"/>
    </source>
</evidence>
<dbReference type="Gene3D" id="3.30.450.330">
    <property type="match status" value="1"/>
</dbReference>
<gene>
    <name evidence="6" type="ORF">COS11_03420</name>
</gene>
<evidence type="ECO:0000313" key="7">
    <source>
        <dbReference type="Proteomes" id="UP000228886"/>
    </source>
</evidence>
<dbReference type="Pfam" id="PF03717">
    <property type="entry name" value="PBP_dimer"/>
    <property type="match status" value="1"/>
</dbReference>
<dbReference type="InterPro" id="IPR001460">
    <property type="entry name" value="PCN-bd_Tpept"/>
</dbReference>
<dbReference type="PANTHER" id="PTHR30627:SF1">
    <property type="entry name" value="PEPTIDOGLYCAN D,D-TRANSPEPTIDASE FTSI"/>
    <property type="match status" value="1"/>
</dbReference>
<keyword evidence="3" id="KW-1133">Transmembrane helix</keyword>
<dbReference type="SUPFAM" id="SSF56601">
    <property type="entry name" value="beta-lactamase/transpeptidase-like"/>
    <property type="match status" value="1"/>
</dbReference>
<keyword evidence="2 3" id="KW-0472">Membrane</keyword>
<feature type="domain" description="Penicillin-binding protein dimerisation" evidence="5">
    <location>
        <begin position="61"/>
        <end position="204"/>
    </location>
</feature>
<dbReference type="Gene3D" id="3.90.1310.10">
    <property type="entry name" value="Penicillin-binding protein 2a (Domain 2)"/>
    <property type="match status" value="1"/>
</dbReference>
<evidence type="ECO:0000256" key="3">
    <source>
        <dbReference type="SAM" id="Phobius"/>
    </source>
</evidence>
<dbReference type="InterPro" id="IPR050515">
    <property type="entry name" value="Beta-lactam/transpept"/>
</dbReference>
<feature type="transmembrane region" description="Helical" evidence="3">
    <location>
        <begin position="20"/>
        <end position="41"/>
    </location>
</feature>
<dbReference type="InterPro" id="IPR036138">
    <property type="entry name" value="PBP_dimer_sf"/>
</dbReference>
<dbReference type="GO" id="GO:0005886">
    <property type="term" value="C:plasma membrane"/>
    <property type="evidence" value="ECO:0007669"/>
    <property type="project" value="TreeGrafter"/>
</dbReference>
<proteinExistence type="predicted"/>
<dbReference type="AlphaFoldDB" id="A0A2M7E8X9"/>
<dbReference type="Proteomes" id="UP000228886">
    <property type="component" value="Unassembled WGS sequence"/>
</dbReference>
<organism evidence="6 7">
    <name type="scientific">bacterium (Candidatus Ratteibacteria) CG01_land_8_20_14_3_00_40_19</name>
    <dbReference type="NCBI Taxonomy" id="2014290"/>
    <lineage>
        <taxon>Bacteria</taxon>
        <taxon>Candidatus Ratteibacteria</taxon>
    </lineage>
</organism>
<dbReference type="PANTHER" id="PTHR30627">
    <property type="entry name" value="PEPTIDOGLYCAN D,D-TRANSPEPTIDASE"/>
    <property type="match status" value="1"/>
</dbReference>
<comment type="subcellular location">
    <subcellularLocation>
        <location evidence="1">Membrane</location>
    </subcellularLocation>
</comment>
<keyword evidence="3" id="KW-0812">Transmembrane</keyword>
<name>A0A2M7E8X9_9BACT</name>
<evidence type="ECO:0000256" key="1">
    <source>
        <dbReference type="ARBA" id="ARBA00004370"/>
    </source>
</evidence>
<dbReference type="InterPro" id="IPR005311">
    <property type="entry name" value="PBP_dimer"/>
</dbReference>
<feature type="domain" description="Penicillin-binding protein transpeptidase" evidence="4">
    <location>
        <begin position="249"/>
        <end position="553"/>
    </location>
</feature>
<dbReference type="EMBL" id="PETL01000165">
    <property type="protein sequence ID" value="PIV64206.1"/>
    <property type="molecule type" value="Genomic_DNA"/>
</dbReference>
<evidence type="ECO:0000313" key="6">
    <source>
        <dbReference type="EMBL" id="PIV64206.1"/>
    </source>
</evidence>
<dbReference type="Pfam" id="PF00905">
    <property type="entry name" value="Transpeptidase"/>
    <property type="match status" value="1"/>
</dbReference>
<comment type="caution">
    <text evidence="6">The sequence shown here is derived from an EMBL/GenBank/DDBJ whole genome shotgun (WGS) entry which is preliminary data.</text>
</comment>
<evidence type="ECO:0000259" key="5">
    <source>
        <dbReference type="Pfam" id="PF03717"/>
    </source>
</evidence>
<protein>
    <submittedName>
        <fullName evidence="6">Penicillin-binding protein</fullName>
    </submittedName>
</protein>
<reference evidence="7" key="1">
    <citation type="submission" date="2017-09" db="EMBL/GenBank/DDBJ databases">
        <title>Depth-based differentiation of microbial function through sediment-hosted aquifers and enrichment of novel symbionts in the deep terrestrial subsurface.</title>
        <authorList>
            <person name="Probst A.J."/>
            <person name="Ladd B."/>
            <person name="Jarett J.K."/>
            <person name="Geller-Mcgrath D.E."/>
            <person name="Sieber C.M.K."/>
            <person name="Emerson J.B."/>
            <person name="Anantharaman K."/>
            <person name="Thomas B.C."/>
            <person name="Malmstrom R."/>
            <person name="Stieglmeier M."/>
            <person name="Klingl A."/>
            <person name="Woyke T."/>
            <person name="Ryan C.M."/>
            <person name="Banfield J.F."/>
        </authorList>
    </citation>
    <scope>NUCLEOTIDE SEQUENCE [LARGE SCALE GENOMIC DNA]</scope>
</reference>
<evidence type="ECO:0000259" key="4">
    <source>
        <dbReference type="Pfam" id="PF00905"/>
    </source>
</evidence>
<dbReference type="SUPFAM" id="SSF56519">
    <property type="entry name" value="Penicillin binding protein dimerisation domain"/>
    <property type="match status" value="1"/>
</dbReference>
<sequence length="586" mass="65584">MTELFRSGLLMSKKRRENCVFFIIFSVVFALFCRICFLQIFSFRFLQKKAEKEHLALVKFPAFRGAILDRKGRLLAVSLPAESLYVSPKFIQEPEKTADILSKYLGEEKSGLLKKMGRNENFVWIKRQLNREDYEKIEELHLPGVGFCEEFKRVYPKGILASHILGFADIDGKGLSGAERENDALLKGESGWYLLIKDAKRRVIPSLERKSKEGSQGLDLILAIDEKIQEITEEELEKVYQEFHASAATAIVMDPFTGEILGLANRPTFDPNSPGSFSPSFLRNRAITDLFEPGSVFKTVTAAAALEEGIIKPIDRIFCENGKWLYRNHFLHDHEPYKNLSFQEVIAESSNIGTAKVALKLGEEDLYRYACSFGFGEKTGIDLPGEIKGILRPLNKWSKYSIIALPIGQEIGATPIQNICALAVIANGGKYVKPYLLKEVRNSEGMVVRQTRTESKQIISVKTALTLTSILKDVVKKEGTAFSANVYGYSVAGKTGTAQKIVAGRYSHSKFVASFIGYAPADNPKIIVLVMLDEPKSLYYGGLVAAPAFKEITRRVLAYLEVPSENLVATNENLITENTKKKYSHE</sequence>
<accession>A0A2M7E8X9</accession>
<dbReference type="GO" id="GO:0008658">
    <property type="term" value="F:penicillin binding"/>
    <property type="evidence" value="ECO:0007669"/>
    <property type="project" value="InterPro"/>
</dbReference>
<dbReference type="GO" id="GO:0071555">
    <property type="term" value="P:cell wall organization"/>
    <property type="evidence" value="ECO:0007669"/>
    <property type="project" value="TreeGrafter"/>
</dbReference>
<dbReference type="Gene3D" id="3.40.710.10">
    <property type="entry name" value="DD-peptidase/beta-lactamase superfamily"/>
    <property type="match status" value="1"/>
</dbReference>